<evidence type="ECO:0000313" key="3">
    <source>
        <dbReference type="EMBL" id="MBY4891186.1"/>
    </source>
</evidence>
<reference evidence="4 5" key="1">
    <citation type="submission" date="2021-07" db="EMBL/GenBank/DDBJ databases">
        <title>Karlodiniumbacter phycospheric gen. nov., sp. nov., a phycosphere bacterium isolated from karlodinium veneficum.</title>
        <authorList>
            <person name="Peng Y."/>
            <person name="Jiang L."/>
            <person name="Lee J."/>
        </authorList>
    </citation>
    <scope>NUCLEOTIDE SEQUENCE</scope>
    <source>
        <strain evidence="4 5">N5</strain>
    </source>
</reference>
<dbReference type="Proteomes" id="UP000693972">
    <property type="component" value="Unassembled WGS sequence"/>
</dbReference>
<dbReference type="Pfam" id="PF01557">
    <property type="entry name" value="FAA_hydrolase"/>
    <property type="match status" value="1"/>
</dbReference>
<dbReference type="AlphaFoldDB" id="A0A975TUL5"/>
<keyword evidence="4" id="KW-0378">Hydrolase</keyword>
<dbReference type="EMBL" id="JAIMBW010000001">
    <property type="protein sequence ID" value="MBY4891186.1"/>
    <property type="molecule type" value="Genomic_DNA"/>
</dbReference>
<sequence>MVEFTVTPPAPAYLDVVGTDEKFPVRRIYCIGKNYIAHVREMQQDERDPPVIFMKPKDALVRNGGEIPYPVFTNNFHYECELVVALKSGGYNISEADASSHIYGYAVGLDMTRRDHQVSVMEKGMPWEITKAFDHSAPVGPITPVSKIGVMTSGHVKLKVNGETKQDADISLLIWKIDEIIAKLSEQHKLMPGDIIMTGTPAGVGPVVTGDVLDCSVDGLEPMQVRIGEMAT</sequence>
<proteinExistence type="predicted"/>
<dbReference type="GO" id="GO:0018773">
    <property type="term" value="F:acetylpyruvate hydrolase activity"/>
    <property type="evidence" value="ECO:0007669"/>
    <property type="project" value="TreeGrafter"/>
</dbReference>
<feature type="domain" description="Fumarylacetoacetase-like C-terminal" evidence="2">
    <location>
        <begin position="28"/>
        <end position="226"/>
    </location>
</feature>
<dbReference type="Gene3D" id="3.90.850.10">
    <property type="entry name" value="Fumarylacetoacetase-like, C-terminal domain"/>
    <property type="match status" value="1"/>
</dbReference>
<gene>
    <name evidence="3" type="ORF">KUL25_00230</name>
    <name evidence="4" type="ORF">KUL25_00235</name>
</gene>
<dbReference type="InterPro" id="IPR011234">
    <property type="entry name" value="Fumarylacetoacetase-like_C"/>
</dbReference>
<keyword evidence="5" id="KW-1185">Reference proteome</keyword>
<evidence type="ECO:0000256" key="1">
    <source>
        <dbReference type="ARBA" id="ARBA00022723"/>
    </source>
</evidence>
<dbReference type="EMBL" id="CP078073">
    <property type="protein sequence ID" value="QXL87989.1"/>
    <property type="molecule type" value="Genomic_DNA"/>
</dbReference>
<dbReference type="GO" id="GO:0046872">
    <property type="term" value="F:metal ion binding"/>
    <property type="evidence" value="ECO:0007669"/>
    <property type="project" value="UniProtKB-KW"/>
</dbReference>
<organism evidence="4">
    <name type="scientific">Gymnodinialimonas phycosphaerae</name>
    <dbReference type="NCBI Taxonomy" id="2841589"/>
    <lineage>
        <taxon>Bacteria</taxon>
        <taxon>Pseudomonadati</taxon>
        <taxon>Pseudomonadota</taxon>
        <taxon>Alphaproteobacteria</taxon>
        <taxon>Rhodobacterales</taxon>
        <taxon>Paracoccaceae</taxon>
        <taxon>Gymnodinialimonas</taxon>
    </lineage>
</organism>
<dbReference type="InterPro" id="IPR036663">
    <property type="entry name" value="Fumarylacetoacetase_C_sf"/>
</dbReference>
<accession>A0A975TUL5</accession>
<evidence type="ECO:0000313" key="5">
    <source>
        <dbReference type="Proteomes" id="UP000693972"/>
    </source>
</evidence>
<keyword evidence="1" id="KW-0479">Metal-binding</keyword>
<protein>
    <submittedName>
        <fullName evidence="4">Fumarylacetoacetate hydrolase family protein</fullName>
    </submittedName>
</protein>
<dbReference type="PANTHER" id="PTHR11820">
    <property type="entry name" value="ACYLPYRUVASE"/>
    <property type="match status" value="1"/>
</dbReference>
<evidence type="ECO:0000313" key="4">
    <source>
        <dbReference type="EMBL" id="QXL87989.1"/>
    </source>
</evidence>
<name>A0A975TUL5_9RHOB</name>
<dbReference type="PANTHER" id="PTHR11820:SF90">
    <property type="entry name" value="FLUTATHIONE S-TRANSFERASE"/>
    <property type="match status" value="1"/>
</dbReference>
<dbReference type="SUPFAM" id="SSF56529">
    <property type="entry name" value="FAH"/>
    <property type="match status" value="1"/>
</dbReference>
<dbReference type="RefSeq" id="WP_257891073.1">
    <property type="nucleotide sequence ID" value="NZ_JAIMBW010000001.1"/>
</dbReference>
<evidence type="ECO:0000259" key="2">
    <source>
        <dbReference type="Pfam" id="PF01557"/>
    </source>
</evidence>